<dbReference type="AlphaFoldDB" id="A0A9P1IMJ1"/>
<keyword evidence="1 5" id="KW-0479">Metal-binding</keyword>
<dbReference type="GO" id="GO:0035515">
    <property type="term" value="F:oxidative RNA demethylase activity"/>
    <property type="evidence" value="ECO:0007669"/>
    <property type="project" value="TreeGrafter"/>
</dbReference>
<feature type="binding site" evidence="5">
    <location>
        <position position="207"/>
    </location>
    <ligand>
        <name>Fe cation</name>
        <dbReference type="ChEBI" id="CHEBI:24875"/>
        <note>catalytic</note>
    </ligand>
</feature>
<feature type="binding site" evidence="5">
    <location>
        <position position="262"/>
    </location>
    <ligand>
        <name>Fe cation</name>
        <dbReference type="ChEBI" id="CHEBI:24875"/>
        <note>catalytic</note>
    </ligand>
</feature>
<gene>
    <name evidence="7" type="ORF">CAMP_LOCUS11050</name>
</gene>
<feature type="domain" description="Fe2OG dioxygenase" evidence="6">
    <location>
        <begin position="189"/>
        <end position="305"/>
    </location>
</feature>
<protein>
    <recommendedName>
        <fullName evidence="6">Fe2OG dioxygenase domain-containing protein</fullName>
    </recommendedName>
</protein>
<keyword evidence="2" id="KW-0223">Dioxygenase</keyword>
<keyword evidence="8" id="KW-1185">Reference proteome</keyword>
<evidence type="ECO:0000256" key="4">
    <source>
        <dbReference type="ARBA" id="ARBA00023004"/>
    </source>
</evidence>
<accession>A0A9P1IMJ1</accession>
<dbReference type="Proteomes" id="UP001152747">
    <property type="component" value="Unassembled WGS sequence"/>
</dbReference>
<dbReference type="InterPro" id="IPR004574">
    <property type="entry name" value="Alkb"/>
</dbReference>
<dbReference type="PROSITE" id="PS51471">
    <property type="entry name" value="FE2OG_OXY"/>
    <property type="match status" value="1"/>
</dbReference>
<evidence type="ECO:0000259" key="6">
    <source>
        <dbReference type="PROSITE" id="PS51471"/>
    </source>
</evidence>
<dbReference type="PANTHER" id="PTHR16557:SF2">
    <property type="entry name" value="NUCLEIC ACID DIOXYGENASE ALKBH1"/>
    <property type="match status" value="1"/>
</dbReference>
<sequence>MNANAEKIRDQYEQSEEEDLLGEENLFRPIFKKYKKRRPMPDFSGVIDVRDSQNFTKYGVKSRFLFENSEILEQDRTIAENLGLRPLPEWRVCEFPNRPGLYVLPAILLKSHTPKWLENCQKYARSGENKTNLVAHGGEMNDTSLRWTTLGIEYDWNTKEYPADGKRVPEEFVSLAKLISGSLKLGEMRADATIVNFYPPKTALSPHVDKSERSNAPLISLSLGQTAVYLSGGLTLSEEPIPIWLRNGDILVMHAAQRLVYHAIPCVGVKSQATTFEKTEFPETKQETLDYLNCSRVNITMRQVNEY</sequence>
<evidence type="ECO:0000256" key="3">
    <source>
        <dbReference type="ARBA" id="ARBA00023002"/>
    </source>
</evidence>
<dbReference type="GO" id="GO:0035513">
    <property type="term" value="P:oxidative RNA demethylation"/>
    <property type="evidence" value="ECO:0007669"/>
    <property type="project" value="TreeGrafter"/>
</dbReference>
<dbReference type="InterPro" id="IPR037151">
    <property type="entry name" value="AlkB-like_sf"/>
</dbReference>
<dbReference type="InterPro" id="IPR005123">
    <property type="entry name" value="Oxoglu/Fe-dep_dioxygenase_dom"/>
</dbReference>
<organism evidence="7 8">
    <name type="scientific">Caenorhabditis angaria</name>
    <dbReference type="NCBI Taxonomy" id="860376"/>
    <lineage>
        <taxon>Eukaryota</taxon>
        <taxon>Metazoa</taxon>
        <taxon>Ecdysozoa</taxon>
        <taxon>Nematoda</taxon>
        <taxon>Chromadorea</taxon>
        <taxon>Rhabditida</taxon>
        <taxon>Rhabditina</taxon>
        <taxon>Rhabditomorpha</taxon>
        <taxon>Rhabditoidea</taxon>
        <taxon>Rhabditidae</taxon>
        <taxon>Peloderinae</taxon>
        <taxon>Caenorhabditis</taxon>
    </lineage>
</organism>
<reference evidence="7" key="1">
    <citation type="submission" date="2022-11" db="EMBL/GenBank/DDBJ databases">
        <authorList>
            <person name="Kikuchi T."/>
        </authorList>
    </citation>
    <scope>NUCLEOTIDE SEQUENCE</scope>
    <source>
        <strain evidence="7">PS1010</strain>
    </source>
</reference>
<dbReference type="GO" id="GO:0035516">
    <property type="term" value="F:broad specificity oxidative DNA demethylase activity"/>
    <property type="evidence" value="ECO:0007669"/>
    <property type="project" value="TreeGrafter"/>
</dbReference>
<dbReference type="PANTHER" id="PTHR16557">
    <property type="entry name" value="ALKYLATED DNA REPAIR PROTEIN ALKB-RELATED"/>
    <property type="match status" value="1"/>
</dbReference>
<comment type="cofactor">
    <cofactor evidence="5">
        <name>Fe(2+)</name>
        <dbReference type="ChEBI" id="CHEBI:29033"/>
    </cofactor>
    <text evidence="5">Binds 1 Fe(2+) ion per subunit.</text>
</comment>
<keyword evidence="3" id="KW-0560">Oxidoreductase</keyword>
<dbReference type="Pfam" id="PF13532">
    <property type="entry name" value="2OG-FeII_Oxy_2"/>
    <property type="match status" value="1"/>
</dbReference>
<name>A0A9P1IMJ1_9PELO</name>
<evidence type="ECO:0000256" key="1">
    <source>
        <dbReference type="ARBA" id="ARBA00022723"/>
    </source>
</evidence>
<proteinExistence type="predicted"/>
<dbReference type="EMBL" id="CANHGI010000004">
    <property type="protein sequence ID" value="CAI5448413.1"/>
    <property type="molecule type" value="Genomic_DNA"/>
</dbReference>
<dbReference type="GO" id="GO:0005634">
    <property type="term" value="C:nucleus"/>
    <property type="evidence" value="ECO:0007669"/>
    <property type="project" value="TreeGrafter"/>
</dbReference>
<dbReference type="GO" id="GO:0008198">
    <property type="term" value="F:ferrous iron binding"/>
    <property type="evidence" value="ECO:0007669"/>
    <property type="project" value="TreeGrafter"/>
</dbReference>
<evidence type="ECO:0000313" key="8">
    <source>
        <dbReference type="Proteomes" id="UP001152747"/>
    </source>
</evidence>
<evidence type="ECO:0000256" key="2">
    <source>
        <dbReference type="ARBA" id="ARBA00022964"/>
    </source>
</evidence>
<evidence type="ECO:0000313" key="7">
    <source>
        <dbReference type="EMBL" id="CAI5448413.1"/>
    </source>
</evidence>
<dbReference type="SUPFAM" id="SSF51197">
    <property type="entry name" value="Clavaminate synthase-like"/>
    <property type="match status" value="1"/>
</dbReference>
<dbReference type="InterPro" id="IPR027450">
    <property type="entry name" value="AlkB-like"/>
</dbReference>
<dbReference type="OrthoDB" id="6614653at2759"/>
<dbReference type="GO" id="GO:0005737">
    <property type="term" value="C:cytoplasm"/>
    <property type="evidence" value="ECO:0007669"/>
    <property type="project" value="TreeGrafter"/>
</dbReference>
<evidence type="ECO:0000256" key="5">
    <source>
        <dbReference type="PIRSR" id="PIRSR604574-2"/>
    </source>
</evidence>
<keyword evidence="4 5" id="KW-0408">Iron</keyword>
<comment type="caution">
    <text evidence="7">The sequence shown here is derived from an EMBL/GenBank/DDBJ whole genome shotgun (WGS) entry which is preliminary data.</text>
</comment>
<feature type="binding site" evidence="5">
    <location>
        <position position="209"/>
    </location>
    <ligand>
        <name>Fe cation</name>
        <dbReference type="ChEBI" id="CHEBI:24875"/>
        <note>catalytic</note>
    </ligand>
</feature>
<dbReference type="Gene3D" id="2.60.120.590">
    <property type="entry name" value="Alpha-ketoglutarate-dependent dioxygenase AlkB-like"/>
    <property type="match status" value="1"/>
</dbReference>